<dbReference type="InterPro" id="IPR044730">
    <property type="entry name" value="RNase_H-like_dom_plant"/>
</dbReference>
<evidence type="ECO:0000313" key="3">
    <source>
        <dbReference type="Proteomes" id="UP001472677"/>
    </source>
</evidence>
<feature type="domain" description="Reverse transcriptase" evidence="1">
    <location>
        <begin position="422"/>
        <end position="704"/>
    </location>
</feature>
<dbReference type="CDD" id="cd01650">
    <property type="entry name" value="RT_nLTR_like"/>
    <property type="match status" value="1"/>
</dbReference>
<dbReference type="InterPro" id="IPR036397">
    <property type="entry name" value="RNaseH_sf"/>
</dbReference>
<protein>
    <recommendedName>
        <fullName evidence="1">Reverse transcriptase domain-containing protein</fullName>
    </recommendedName>
</protein>
<dbReference type="PANTHER" id="PTHR33116">
    <property type="entry name" value="REVERSE TRANSCRIPTASE ZINC-BINDING DOMAIN-CONTAINING PROTEIN-RELATED-RELATED"/>
    <property type="match status" value="1"/>
</dbReference>
<dbReference type="EMBL" id="JBBPBM010000166">
    <property type="protein sequence ID" value="KAK8502552.1"/>
    <property type="molecule type" value="Genomic_DNA"/>
</dbReference>
<dbReference type="SUPFAM" id="SSF56219">
    <property type="entry name" value="DNase I-like"/>
    <property type="match status" value="1"/>
</dbReference>
<dbReference type="InterPro" id="IPR043502">
    <property type="entry name" value="DNA/RNA_pol_sf"/>
</dbReference>
<dbReference type="CDD" id="cd06222">
    <property type="entry name" value="RNase_H_like"/>
    <property type="match status" value="1"/>
</dbReference>
<accession>A0ABR2B6V1</accession>
<dbReference type="Pfam" id="PF00078">
    <property type="entry name" value="RVT_1"/>
    <property type="match status" value="1"/>
</dbReference>
<gene>
    <name evidence="2" type="ORF">V6N12_016227</name>
</gene>
<dbReference type="SUPFAM" id="SSF53098">
    <property type="entry name" value="Ribonuclease H-like"/>
    <property type="match status" value="1"/>
</dbReference>
<dbReference type="InterPro" id="IPR036691">
    <property type="entry name" value="Endo/exonu/phosph_ase_sf"/>
</dbReference>
<dbReference type="Proteomes" id="UP001472677">
    <property type="component" value="Unassembled WGS sequence"/>
</dbReference>
<dbReference type="InterPro" id="IPR026960">
    <property type="entry name" value="RVT-Znf"/>
</dbReference>
<sequence length="1456" mass="164704">MFGCFDVEKTNGCCGLLLLWKEGIDVKLLSFSKSHIDVEIEVEQVKTRFTGMYGSFDRPRKHLDWELIDRLKTESQLPWLLGGDLNDILCSNERAGGTRKPRVEMDAFKEAMERNGLWDIKPSKGWFTWHYGETVENHIRQRLDRYVASIPWLQLYGQCEIITEFSRASDHAFLFLNTEGAQRETPNGDYFKFDTCWADEDECSKIVKDTWCTPGADTLVKLKNVGFSLQRWQSNRRRADARRKKQLQGRIEQILEQDITEARLEALKNSKRELKTILDKEEKYWRQRSRIRWLKEGDRNTKFFHYRANNRKKKNLIKGIRNVEGEWLEGTESIFEVAKDFFSKLFQSDHGTTDPMILDAVEPCITPEMNEKLTAEFTEEEVKRAFLQINPNKAPGLDGLPASFFRKFWPTLSHDFINLCLDLLMGRANMEEVNQTVLVLIPKNDSPTFMKHFRPISLCTVVYKTCSKVLVNRMKHLMSGCIAENQSAFVPGRLISDNVIVANELFHYLNGSKNGPNKGAAIKLDMEKAYDRVEWRFLSDIMMKMGFAEGWIKSIMMCVTSVSFCLKINGEISDFFRPSRGLRQGDPLSPYLFLFCTQGLSAMLLKDQREGRIRGVRASQRGPRINHLLYADDCLLFIKNSEKEARRLKEVLTVYEASSGQKVNVEKSSIYFSNGTSEHSKTALKSILNMSEDAVLGQYLGLPLIVGKSKMEAFKFLIENVEKRSGNWSKNLLSFGGREIFIKSVAQGIPAYAMCCFLLPDCILEPIVSTTRNFWWSGRHNERGWSHVAWHNLCKPKVAGGLGFRDLKRFNLALLAKQVWRLLCNKESLCFKTLSAKYFPQGDVLSAKQGDKASYVWSSIFKAKEAFKEGFHWRLGVDSQVRMFKDKWGGAEPILLEGNYMDNETNPVRVGEFMVSNVAAWNVVRINQVFSESDARLISRCPIAPFSEDLVVWGHHSSGCYTTRSGYNWLLLQNHEVRDSETIWKAMAKLSTLPKIRIFGWRLCHEAIPTGHKLAAAGLGPGVCVMCNNGVETCLHAFRECSTLIEAFDLCGLSSCLPNGQFSCCKNWLEETVKVLGKEQFTLLITLLWNLWNRRNKMSHDNIALPIRVVVDYAQLIVSEYKAVCELTNEKIPCSRASRWKCPPEGLIKVNVDAALVARSGAVSVGVVARNSHGLVLDARAHKLQGAHTAETAEACAFTLGLKMAVENEWAMAQIEGDSMAVVNKLNAPVLDRSITAAHLSEAHAILSESNNIKVVHVGREANRVAHSLAQWGLNSPLGGARWAPWRKRISPTGSKWRAVGKFRINGIGGATGHERYRIPRAWSAEGQGNAWAVLPITPLPSSLYRARFLWSGLCIARQVRALAMPSRWGEFVTPTRPTTRGFGHVDARSHSLCAARLDNVTPNTGRPCVATVLGGVSRPSNVRASDLIKSQWVLLLRHPAHPCPDPTPLKKQQQQ</sequence>
<dbReference type="Pfam" id="PF13456">
    <property type="entry name" value="RVT_3"/>
    <property type="match status" value="1"/>
</dbReference>
<organism evidence="2 3">
    <name type="scientific">Hibiscus sabdariffa</name>
    <name type="common">roselle</name>
    <dbReference type="NCBI Taxonomy" id="183260"/>
    <lineage>
        <taxon>Eukaryota</taxon>
        <taxon>Viridiplantae</taxon>
        <taxon>Streptophyta</taxon>
        <taxon>Embryophyta</taxon>
        <taxon>Tracheophyta</taxon>
        <taxon>Spermatophyta</taxon>
        <taxon>Magnoliopsida</taxon>
        <taxon>eudicotyledons</taxon>
        <taxon>Gunneridae</taxon>
        <taxon>Pentapetalae</taxon>
        <taxon>rosids</taxon>
        <taxon>malvids</taxon>
        <taxon>Malvales</taxon>
        <taxon>Malvaceae</taxon>
        <taxon>Malvoideae</taxon>
        <taxon>Hibiscus</taxon>
    </lineage>
</organism>
<dbReference type="SUPFAM" id="SSF56672">
    <property type="entry name" value="DNA/RNA polymerases"/>
    <property type="match status" value="1"/>
</dbReference>
<dbReference type="InterPro" id="IPR000477">
    <property type="entry name" value="RT_dom"/>
</dbReference>
<name>A0ABR2B6V1_9ROSI</name>
<evidence type="ECO:0000259" key="1">
    <source>
        <dbReference type="PROSITE" id="PS50878"/>
    </source>
</evidence>
<dbReference type="PANTHER" id="PTHR33116:SF86">
    <property type="entry name" value="REVERSE TRANSCRIPTASE DOMAIN-CONTAINING PROTEIN"/>
    <property type="match status" value="1"/>
</dbReference>
<dbReference type="Gene3D" id="3.30.420.10">
    <property type="entry name" value="Ribonuclease H-like superfamily/Ribonuclease H"/>
    <property type="match status" value="1"/>
</dbReference>
<dbReference type="InterPro" id="IPR002156">
    <property type="entry name" value="RNaseH_domain"/>
</dbReference>
<keyword evidence="3" id="KW-1185">Reference proteome</keyword>
<reference evidence="2 3" key="1">
    <citation type="journal article" date="2024" name="G3 (Bethesda)">
        <title>Genome assembly of Hibiscus sabdariffa L. provides insights into metabolisms of medicinal natural products.</title>
        <authorList>
            <person name="Kim T."/>
        </authorList>
    </citation>
    <scope>NUCLEOTIDE SEQUENCE [LARGE SCALE GENOMIC DNA]</scope>
    <source>
        <strain evidence="2">TK-2024</strain>
        <tissue evidence="2">Old leaves</tissue>
    </source>
</reference>
<comment type="caution">
    <text evidence="2">The sequence shown here is derived from an EMBL/GenBank/DDBJ whole genome shotgun (WGS) entry which is preliminary data.</text>
</comment>
<dbReference type="InterPro" id="IPR012337">
    <property type="entry name" value="RNaseH-like_sf"/>
</dbReference>
<dbReference type="PROSITE" id="PS50878">
    <property type="entry name" value="RT_POL"/>
    <property type="match status" value="1"/>
</dbReference>
<dbReference type="Pfam" id="PF13966">
    <property type="entry name" value="zf-RVT"/>
    <property type="match status" value="1"/>
</dbReference>
<dbReference type="Gene3D" id="3.60.10.10">
    <property type="entry name" value="Endonuclease/exonuclease/phosphatase"/>
    <property type="match status" value="1"/>
</dbReference>
<proteinExistence type="predicted"/>
<evidence type="ECO:0000313" key="2">
    <source>
        <dbReference type="EMBL" id="KAK8502552.1"/>
    </source>
</evidence>